<dbReference type="STRING" id="272569.rrnAC0853"/>
<dbReference type="EMBL" id="AY596297">
    <property type="protein sequence ID" value="AAV45834.1"/>
    <property type="molecule type" value="Genomic_DNA"/>
</dbReference>
<keyword evidence="2" id="KW-1185">Reference proteome</keyword>
<dbReference type="PATRIC" id="fig|272569.17.peg.1592"/>
<proteinExistence type="predicted"/>
<dbReference type="AlphaFoldDB" id="Q5V3R8"/>
<evidence type="ECO:0000313" key="1">
    <source>
        <dbReference type="EMBL" id="AAV45834.1"/>
    </source>
</evidence>
<reference evidence="1 2" key="1">
    <citation type="journal article" date="2004" name="Genome Res.">
        <title>Genome sequence of Haloarcula marismortui: a halophilic archaeon from the Dead Sea.</title>
        <authorList>
            <person name="Baliga N.S."/>
            <person name="Bonneau R."/>
            <person name="Facciotti M.T."/>
            <person name="Pan M."/>
            <person name="Glusman G."/>
            <person name="Deutsch E.W."/>
            <person name="Shannon P."/>
            <person name="Chiu Y."/>
            <person name="Weng R.S."/>
            <person name="Gan R.R."/>
            <person name="Hung P."/>
            <person name="Date S.V."/>
            <person name="Marcotte E."/>
            <person name="Hood L."/>
            <person name="Ng W.V."/>
        </authorList>
    </citation>
    <scope>NUCLEOTIDE SEQUENCE [LARGE SCALE GENOMIC DNA]</scope>
    <source>
        <strain evidence="2">ATCC 43049 / DSM 3752 / JCM 8966 / VKM B-1809</strain>
    </source>
</reference>
<dbReference type="EnsemblBacteria" id="AAV45834">
    <property type="protein sequence ID" value="AAV45834"/>
    <property type="gene ID" value="rrnAC0853"/>
</dbReference>
<name>Q5V3R8_HALMA</name>
<dbReference type="HOGENOM" id="CLU_3094023_0_0_2"/>
<sequence>MAETLATGTVRGTKGRVAVLENNGSVYAVDLRQLVGYELTDGGTDRDLQSSLGAFG</sequence>
<gene>
    <name evidence="1" type="ordered locus">rrnAC0853</name>
</gene>
<dbReference type="PaxDb" id="272569-rrnAC0853"/>
<dbReference type="eggNOG" id="arCOG03129">
    <property type="taxonomic scope" value="Archaea"/>
</dbReference>
<dbReference type="KEGG" id="hma:rrnAC0853"/>
<evidence type="ECO:0000313" key="2">
    <source>
        <dbReference type="Proteomes" id="UP000001169"/>
    </source>
</evidence>
<accession>Q5V3R8</accession>
<dbReference type="Proteomes" id="UP000001169">
    <property type="component" value="Chromosome I"/>
</dbReference>
<organism evidence="1 2">
    <name type="scientific">Haloarcula marismortui (strain ATCC 43049 / DSM 3752 / JCM 8966 / VKM B-1809)</name>
    <name type="common">Halobacterium marismortui</name>
    <dbReference type="NCBI Taxonomy" id="272569"/>
    <lineage>
        <taxon>Archaea</taxon>
        <taxon>Methanobacteriati</taxon>
        <taxon>Methanobacteriota</taxon>
        <taxon>Stenosarchaea group</taxon>
        <taxon>Halobacteria</taxon>
        <taxon>Halobacteriales</taxon>
        <taxon>Haloarculaceae</taxon>
        <taxon>Haloarcula</taxon>
    </lineage>
</organism>
<protein>
    <submittedName>
        <fullName evidence="1">Uncharacterized protein</fullName>
    </submittedName>
</protein>